<evidence type="ECO:0000313" key="1">
    <source>
        <dbReference type="EMBL" id="GJE98399.1"/>
    </source>
</evidence>
<dbReference type="AlphaFoldDB" id="A0A9P3GQB0"/>
<comment type="caution">
    <text evidence="1">The sequence shown here is derived from an EMBL/GenBank/DDBJ whole genome shotgun (WGS) entry which is preliminary data.</text>
</comment>
<keyword evidence="2" id="KW-1185">Reference proteome</keyword>
<protein>
    <submittedName>
        <fullName evidence="1">Uncharacterized protein</fullName>
    </submittedName>
</protein>
<gene>
    <name evidence="1" type="ORF">PsYK624_146280</name>
</gene>
<dbReference type="Proteomes" id="UP000703269">
    <property type="component" value="Unassembled WGS sequence"/>
</dbReference>
<organism evidence="1 2">
    <name type="scientific">Phanerochaete sordida</name>
    <dbReference type="NCBI Taxonomy" id="48140"/>
    <lineage>
        <taxon>Eukaryota</taxon>
        <taxon>Fungi</taxon>
        <taxon>Dikarya</taxon>
        <taxon>Basidiomycota</taxon>
        <taxon>Agaricomycotina</taxon>
        <taxon>Agaricomycetes</taxon>
        <taxon>Polyporales</taxon>
        <taxon>Phanerochaetaceae</taxon>
        <taxon>Phanerochaete</taxon>
    </lineage>
</organism>
<sequence length="169" mass="19174">MARHRDVRARLPSLREPQSVRQDNRLHRFVRPQRHVVEGLAFRKLLPALVVDGEEPLRVVVLERQPRLGLCDPRVALCNTARLFPEDRKVMYARFKVDARITSKRVDARVDPSAAACCYYTWEQRNLVPSSESGVSLHPAHIGRCPDVCSCSNELPKISPSYPPTLRGG</sequence>
<proteinExistence type="predicted"/>
<reference evidence="1 2" key="1">
    <citation type="submission" date="2021-08" db="EMBL/GenBank/DDBJ databases">
        <title>Draft Genome Sequence of Phanerochaete sordida strain YK-624.</title>
        <authorList>
            <person name="Mori T."/>
            <person name="Dohra H."/>
            <person name="Suzuki T."/>
            <person name="Kawagishi H."/>
            <person name="Hirai H."/>
        </authorList>
    </citation>
    <scope>NUCLEOTIDE SEQUENCE [LARGE SCALE GENOMIC DNA]</scope>
    <source>
        <strain evidence="1 2">YK-624</strain>
    </source>
</reference>
<name>A0A9P3GQB0_9APHY</name>
<dbReference type="EMBL" id="BPQB01000087">
    <property type="protein sequence ID" value="GJE98399.1"/>
    <property type="molecule type" value="Genomic_DNA"/>
</dbReference>
<accession>A0A9P3GQB0</accession>
<evidence type="ECO:0000313" key="2">
    <source>
        <dbReference type="Proteomes" id="UP000703269"/>
    </source>
</evidence>